<evidence type="ECO:0008006" key="3">
    <source>
        <dbReference type="Google" id="ProtNLM"/>
    </source>
</evidence>
<proteinExistence type="predicted"/>
<organism evidence="1 2">
    <name type="scientific">Chitinophaga caeni</name>
    <dbReference type="NCBI Taxonomy" id="2029983"/>
    <lineage>
        <taxon>Bacteria</taxon>
        <taxon>Pseudomonadati</taxon>
        <taxon>Bacteroidota</taxon>
        <taxon>Chitinophagia</taxon>
        <taxon>Chitinophagales</taxon>
        <taxon>Chitinophagaceae</taxon>
        <taxon>Chitinophaga</taxon>
    </lineage>
</organism>
<sequence>MSFSLLTIVFCQTSVAQYIVNQKDSIQSANFKINGTGTASRFTTSSAPAPGSTAHIGFTSSSNETSGRRWNFNLEGLETGGTAGSNFTISSFNDAGNYLLTPFSINRSTGYVGIGTTNPTARLDVRGTIHVFNDPSSQSFISLGSSEINRWAWVKLSNIDPNSPDGIVLYENNTGIGGGSGGRILIKKEGYVGIGTLNPSARLHVSNGTQSVLLATGTNTSPYTLSIGANDDGVNISNNSSYRGFKFNNANGALFTISNQGNVCIGTTDSKGYKLAVNGDAVFTKVKVKAVANWPDYVFDKNYPNPSLEDIGSYIKLHKHLPGIPTAEEVQQNGVDLGEINTKLLQKIEELTLHMIEMDKEIKRLEQKLENRHD</sequence>
<protein>
    <recommendedName>
        <fullName evidence="3">Peptidase S74 domain-containing protein</fullName>
    </recommendedName>
</protein>
<evidence type="ECO:0000313" key="2">
    <source>
        <dbReference type="Proteomes" id="UP000220133"/>
    </source>
</evidence>
<dbReference type="AlphaFoldDB" id="A0A291QXQ4"/>
<gene>
    <name evidence="1" type="ORF">COR50_17185</name>
</gene>
<keyword evidence="2" id="KW-1185">Reference proteome</keyword>
<dbReference type="EMBL" id="CP023777">
    <property type="protein sequence ID" value="ATL48756.1"/>
    <property type="molecule type" value="Genomic_DNA"/>
</dbReference>
<evidence type="ECO:0000313" key="1">
    <source>
        <dbReference type="EMBL" id="ATL48756.1"/>
    </source>
</evidence>
<dbReference type="KEGG" id="cbae:COR50_17185"/>
<name>A0A291QXQ4_9BACT</name>
<dbReference type="Proteomes" id="UP000220133">
    <property type="component" value="Chromosome"/>
</dbReference>
<accession>A0A291QXQ4</accession>
<reference evidence="1 2" key="1">
    <citation type="submission" date="2017-10" db="EMBL/GenBank/DDBJ databases">
        <title>Paenichitinophaga pekingensis gen. nov., sp. nov., isolated from activated sludge.</title>
        <authorList>
            <person name="Jin D."/>
            <person name="Kong X."/>
            <person name="Deng Y."/>
            <person name="Bai Z."/>
        </authorList>
    </citation>
    <scope>NUCLEOTIDE SEQUENCE [LARGE SCALE GENOMIC DNA]</scope>
    <source>
        <strain evidence="1 2">13</strain>
    </source>
</reference>